<comment type="caution">
    <text evidence="10">The sequence shown here is derived from an EMBL/GenBank/DDBJ whole genome shotgun (WGS) entry which is preliminary data.</text>
</comment>
<evidence type="ECO:0000256" key="3">
    <source>
        <dbReference type="ARBA" id="ARBA00012027"/>
    </source>
</evidence>
<dbReference type="Proteomes" id="UP000283680">
    <property type="component" value="Unassembled WGS sequence"/>
</dbReference>
<dbReference type="Pfam" id="PF13091">
    <property type="entry name" value="PLDc_2"/>
    <property type="match status" value="1"/>
</dbReference>
<keyword evidence="7" id="KW-0442">Lipid degradation</keyword>
<sequence>MIQAYFSNIRNIILNEIHNSKRDISIAVAWFTQRDLFNAIIGAIDRGVNVSLILINDIINRNEYGLDFSLYLQKGGKLCFVDSKKVLMHNKFCLFDGHLLITGSYNWTYAAEQRNAENIITTDELNVCNDYTNYFTNLWNGLTEVTEYSRIRLSDIVEDNFLQEYDDIIEEYKSMENSNLISPETLKTVYDLKNNIAITKLATVVSQDKRHNPTLKLNVGMRCRINNIDNRTLNIIKQGQTLPFTNTVDTCTVVDNQECIVCDILFGNNDNADNNKPLLKIRLENLPKLKAGQVKLKTKVTIDTNGYMHVEFVCINTGIAKEAVYNFPDIINY</sequence>
<protein>
    <recommendedName>
        <fullName evidence="3">phospholipase D</fullName>
        <ecNumber evidence="3">3.1.4.4</ecNumber>
    </recommendedName>
</protein>
<name>A0A412BCX6_BACUN</name>
<proteinExistence type="inferred from homology"/>
<dbReference type="SUPFAM" id="SSF100920">
    <property type="entry name" value="Heat shock protein 70kD (HSP70), peptide-binding domain"/>
    <property type="match status" value="1"/>
</dbReference>
<gene>
    <name evidence="10" type="ORF">DWY92_10435</name>
</gene>
<dbReference type="InterPro" id="IPR051406">
    <property type="entry name" value="PLD_domain"/>
</dbReference>
<dbReference type="GO" id="GO:0016042">
    <property type="term" value="P:lipid catabolic process"/>
    <property type="evidence" value="ECO:0007669"/>
    <property type="project" value="UniProtKB-KW"/>
</dbReference>
<evidence type="ECO:0000256" key="8">
    <source>
        <dbReference type="ARBA" id="ARBA00023098"/>
    </source>
</evidence>
<dbReference type="PANTHER" id="PTHR43856:SF1">
    <property type="entry name" value="MITOCHONDRIAL CARDIOLIPIN HYDROLASE"/>
    <property type="match status" value="1"/>
</dbReference>
<evidence type="ECO:0000259" key="9">
    <source>
        <dbReference type="PROSITE" id="PS50035"/>
    </source>
</evidence>
<dbReference type="InterPro" id="IPR025202">
    <property type="entry name" value="PLD-like_dom"/>
</dbReference>
<dbReference type="Gene3D" id="3.30.870.10">
    <property type="entry name" value="Endonuclease Chain A"/>
    <property type="match status" value="1"/>
</dbReference>
<accession>A0A412BCX6</accession>
<dbReference type="EC" id="3.1.4.4" evidence="3"/>
<dbReference type="GO" id="GO:0016891">
    <property type="term" value="F:RNA endonuclease activity producing 5'-phosphomonoesters, hydrolytic mechanism"/>
    <property type="evidence" value="ECO:0007669"/>
    <property type="project" value="TreeGrafter"/>
</dbReference>
<dbReference type="Gene3D" id="2.60.34.10">
    <property type="entry name" value="Substrate Binding Domain Of DNAk, Chain A, domain 1"/>
    <property type="match status" value="1"/>
</dbReference>
<organism evidence="10 11">
    <name type="scientific">Bacteroides uniformis</name>
    <dbReference type="NCBI Taxonomy" id="820"/>
    <lineage>
        <taxon>Bacteria</taxon>
        <taxon>Pseudomonadati</taxon>
        <taxon>Bacteroidota</taxon>
        <taxon>Bacteroidia</taxon>
        <taxon>Bacteroidales</taxon>
        <taxon>Bacteroidaceae</taxon>
        <taxon>Bacteroides</taxon>
    </lineage>
</organism>
<keyword evidence="8" id="KW-0443">Lipid metabolism</keyword>
<evidence type="ECO:0000256" key="7">
    <source>
        <dbReference type="ARBA" id="ARBA00022963"/>
    </source>
</evidence>
<dbReference type="InterPro" id="IPR029047">
    <property type="entry name" value="HSP70_peptide-bd_sf"/>
</dbReference>
<comment type="catalytic activity">
    <reaction evidence="1">
        <text>a 1,2-diacyl-sn-glycero-3-phosphocholine + H2O = a 1,2-diacyl-sn-glycero-3-phosphate + choline + H(+)</text>
        <dbReference type="Rhea" id="RHEA:14445"/>
        <dbReference type="ChEBI" id="CHEBI:15354"/>
        <dbReference type="ChEBI" id="CHEBI:15377"/>
        <dbReference type="ChEBI" id="CHEBI:15378"/>
        <dbReference type="ChEBI" id="CHEBI:57643"/>
        <dbReference type="ChEBI" id="CHEBI:58608"/>
        <dbReference type="EC" id="3.1.4.4"/>
    </reaction>
</comment>
<dbReference type="InterPro" id="IPR001736">
    <property type="entry name" value="PLipase_D/transphosphatidylase"/>
</dbReference>
<dbReference type="EMBL" id="QRTH01000004">
    <property type="protein sequence ID" value="RGQ51569.1"/>
    <property type="molecule type" value="Genomic_DNA"/>
</dbReference>
<dbReference type="PANTHER" id="PTHR43856">
    <property type="entry name" value="CARDIOLIPIN HYDROLASE"/>
    <property type="match status" value="1"/>
</dbReference>
<evidence type="ECO:0000256" key="1">
    <source>
        <dbReference type="ARBA" id="ARBA00000798"/>
    </source>
</evidence>
<evidence type="ECO:0000256" key="5">
    <source>
        <dbReference type="ARBA" id="ARBA00022801"/>
    </source>
</evidence>
<dbReference type="CDD" id="cd09174">
    <property type="entry name" value="PLDc_Nuc_like_unchar2"/>
    <property type="match status" value="1"/>
</dbReference>
<dbReference type="GO" id="GO:0005524">
    <property type="term" value="F:ATP binding"/>
    <property type="evidence" value="ECO:0007669"/>
    <property type="project" value="UniProtKB-KW"/>
</dbReference>
<evidence type="ECO:0000256" key="6">
    <source>
        <dbReference type="ARBA" id="ARBA00022840"/>
    </source>
</evidence>
<dbReference type="InterPro" id="IPR013126">
    <property type="entry name" value="Hsp_70_fam"/>
</dbReference>
<evidence type="ECO:0000313" key="11">
    <source>
        <dbReference type="Proteomes" id="UP000283680"/>
    </source>
</evidence>
<dbReference type="GO" id="GO:0140662">
    <property type="term" value="F:ATP-dependent protein folding chaperone"/>
    <property type="evidence" value="ECO:0007669"/>
    <property type="project" value="InterPro"/>
</dbReference>
<keyword evidence="4" id="KW-0547">Nucleotide-binding</keyword>
<feature type="domain" description="PLD phosphodiesterase" evidence="9">
    <location>
        <begin position="84"/>
        <end position="111"/>
    </location>
</feature>
<dbReference type="GO" id="GO:0004630">
    <property type="term" value="F:phospholipase D activity"/>
    <property type="evidence" value="ECO:0007669"/>
    <property type="project" value="UniProtKB-EC"/>
</dbReference>
<dbReference type="GeneID" id="93445331"/>
<keyword evidence="5" id="KW-0378">Hydrolase</keyword>
<dbReference type="SUPFAM" id="SSF56024">
    <property type="entry name" value="Phospholipase D/nuclease"/>
    <property type="match status" value="1"/>
</dbReference>
<reference evidence="10 11" key="1">
    <citation type="submission" date="2018-08" db="EMBL/GenBank/DDBJ databases">
        <title>A genome reference for cultivated species of the human gut microbiota.</title>
        <authorList>
            <person name="Zou Y."/>
            <person name="Xue W."/>
            <person name="Luo G."/>
        </authorList>
    </citation>
    <scope>NUCLEOTIDE SEQUENCE [LARGE SCALE GENOMIC DNA]</scope>
    <source>
        <strain evidence="10 11">AF28-11</strain>
    </source>
</reference>
<dbReference type="PROSITE" id="PS50035">
    <property type="entry name" value="PLD"/>
    <property type="match status" value="1"/>
</dbReference>
<dbReference type="AlphaFoldDB" id="A0A412BCX6"/>
<evidence type="ECO:0000313" key="10">
    <source>
        <dbReference type="EMBL" id="RGQ51569.1"/>
    </source>
</evidence>
<dbReference type="RefSeq" id="WP_007834822.1">
    <property type="nucleotide sequence ID" value="NZ_BAABXG010000001.1"/>
</dbReference>
<dbReference type="GO" id="GO:0006793">
    <property type="term" value="P:phosphorus metabolic process"/>
    <property type="evidence" value="ECO:0007669"/>
    <property type="project" value="UniProtKB-ARBA"/>
</dbReference>
<evidence type="ECO:0000256" key="4">
    <source>
        <dbReference type="ARBA" id="ARBA00022741"/>
    </source>
</evidence>
<comment type="similarity">
    <text evidence="2">Belongs to the phospholipase D family.</text>
</comment>
<keyword evidence="6" id="KW-0067">ATP-binding</keyword>
<evidence type="ECO:0000256" key="2">
    <source>
        <dbReference type="ARBA" id="ARBA00008664"/>
    </source>
</evidence>
<dbReference type="Pfam" id="PF00012">
    <property type="entry name" value="HSP70"/>
    <property type="match status" value="1"/>
</dbReference>